<dbReference type="SMART" id="SM00480">
    <property type="entry name" value="POL3Bc"/>
    <property type="match status" value="1"/>
</dbReference>
<dbReference type="OrthoDB" id="8421503at2"/>
<evidence type="ECO:0000256" key="3">
    <source>
        <dbReference type="ARBA" id="ARBA00021035"/>
    </source>
</evidence>
<feature type="domain" description="DNA polymerase III beta sliding clamp C-terminal" evidence="13">
    <location>
        <begin position="249"/>
        <end position="360"/>
    </location>
</feature>
<name>A0A0A2F408_9PORP</name>
<dbReference type="eggNOG" id="COG0592">
    <property type="taxonomic scope" value="Bacteria"/>
</dbReference>
<dbReference type="PANTHER" id="PTHR30478">
    <property type="entry name" value="DNA POLYMERASE III SUBUNIT BETA"/>
    <property type="match status" value="1"/>
</dbReference>
<keyword evidence="5 10" id="KW-0808">Transferase</keyword>
<evidence type="ECO:0000256" key="10">
    <source>
        <dbReference type="PIRNR" id="PIRNR000804"/>
    </source>
</evidence>
<dbReference type="AlphaFoldDB" id="A0A0A2F408"/>
<evidence type="ECO:0000259" key="11">
    <source>
        <dbReference type="Pfam" id="PF00712"/>
    </source>
</evidence>
<dbReference type="InterPro" id="IPR046938">
    <property type="entry name" value="DNA_clamp_sf"/>
</dbReference>
<evidence type="ECO:0000259" key="12">
    <source>
        <dbReference type="Pfam" id="PF02767"/>
    </source>
</evidence>
<evidence type="ECO:0000256" key="5">
    <source>
        <dbReference type="ARBA" id="ARBA00022679"/>
    </source>
</evidence>
<sequence length="377" mass="41364">MKFEVASNVLLQHLQLIARVIASRSTLPILESVLFELEGDQLRLTAADMANRMSTELTVNNVGGENGSFAVPERILLEPLKELPDQPISFEINMESKAAEIAYSNGHYSFVVQDASTYPVAASLSPEAIVSIVKAEALLSGLSATLFATSQDERRPIMTGVYLDFFEDKLVFVGSDGQILVKQEDANVQSRQRSAFCLPRKACLLLRNVLPRLEGDVTLTYDSNYLHIELGNYTLTARLLEGRYPNYNSVIPTSNPFSVKVDRLQLLSGAKRVSIFSNPATSMLRMEFTPAGIRLSANDIDFSVAAEEHVPAECATDINMRIGFKSDVFQTILQGMSSEEVIMTLADQTRAGLILPAENAPGISLCNLLLPMKLIGE</sequence>
<dbReference type="RefSeq" id="WP_039420884.1">
    <property type="nucleotide sequence ID" value="NZ_JRAI01000048.1"/>
</dbReference>
<comment type="subunit">
    <text evidence="10">Forms a ring-shaped head-to-tail homodimer around DNA.</text>
</comment>
<reference evidence="14 15" key="1">
    <citation type="submission" date="2014-08" db="EMBL/GenBank/DDBJ databases">
        <title>Porphyromonas gulae strain:COT-052_OH1451 Genome sequencing.</title>
        <authorList>
            <person name="Wallis C."/>
            <person name="Deusch O."/>
            <person name="O'Flynn C."/>
            <person name="Davis I."/>
            <person name="Jospin G."/>
            <person name="Darling A.E."/>
            <person name="Coil D.A."/>
            <person name="Alexiev A."/>
            <person name="Horsfall A."/>
            <person name="Kirkwood N."/>
            <person name="Harris S."/>
            <person name="Eisen J.A."/>
        </authorList>
    </citation>
    <scope>NUCLEOTIDE SEQUENCE [LARGE SCALE GENOMIC DNA]</scope>
    <source>
        <strain evidence="15">COT-052 OH1451</strain>
    </source>
</reference>
<evidence type="ECO:0000256" key="6">
    <source>
        <dbReference type="ARBA" id="ARBA00022695"/>
    </source>
</evidence>
<dbReference type="GO" id="GO:0003677">
    <property type="term" value="F:DNA binding"/>
    <property type="evidence" value="ECO:0007669"/>
    <property type="project" value="UniProtKB-UniRule"/>
</dbReference>
<dbReference type="GO" id="GO:0003887">
    <property type="term" value="F:DNA-directed DNA polymerase activity"/>
    <property type="evidence" value="ECO:0007669"/>
    <property type="project" value="UniProtKB-UniRule"/>
</dbReference>
<evidence type="ECO:0000256" key="9">
    <source>
        <dbReference type="ARBA" id="ARBA00023125"/>
    </source>
</evidence>
<dbReference type="GO" id="GO:0006271">
    <property type="term" value="P:DNA strand elongation involved in DNA replication"/>
    <property type="evidence" value="ECO:0007669"/>
    <property type="project" value="TreeGrafter"/>
</dbReference>
<dbReference type="GO" id="GO:0005737">
    <property type="term" value="C:cytoplasm"/>
    <property type="evidence" value="ECO:0007669"/>
    <property type="project" value="UniProtKB-SubCell"/>
</dbReference>
<dbReference type="CDD" id="cd00140">
    <property type="entry name" value="beta_clamp"/>
    <property type="match status" value="1"/>
</dbReference>
<comment type="similarity">
    <text evidence="2 10">Belongs to the beta sliding clamp family.</text>
</comment>
<dbReference type="Pfam" id="PF02767">
    <property type="entry name" value="DNA_pol3_beta_2"/>
    <property type="match status" value="1"/>
</dbReference>
<protein>
    <recommendedName>
        <fullName evidence="3 10">Beta sliding clamp</fullName>
    </recommendedName>
</protein>
<dbReference type="Proteomes" id="UP000030130">
    <property type="component" value="Unassembled WGS sequence"/>
</dbReference>
<keyword evidence="6 10" id="KW-0548">Nucleotidyltransferase</keyword>
<dbReference type="EMBL" id="JRAI01000048">
    <property type="protein sequence ID" value="KGN85756.1"/>
    <property type="molecule type" value="Genomic_DNA"/>
</dbReference>
<dbReference type="SUPFAM" id="SSF55979">
    <property type="entry name" value="DNA clamp"/>
    <property type="match status" value="3"/>
</dbReference>
<dbReference type="STRING" id="111105.HR09_01825"/>
<comment type="subcellular location">
    <subcellularLocation>
        <location evidence="1 10">Cytoplasm</location>
    </subcellularLocation>
</comment>
<proteinExistence type="inferred from homology"/>
<dbReference type="Pfam" id="PF02768">
    <property type="entry name" value="DNA_pol3_beta_3"/>
    <property type="match status" value="1"/>
</dbReference>
<evidence type="ECO:0000256" key="7">
    <source>
        <dbReference type="ARBA" id="ARBA00022705"/>
    </source>
</evidence>
<keyword evidence="8 10" id="KW-0239">DNA-directed DNA polymerase</keyword>
<accession>A0A0A2F408</accession>
<dbReference type="Gene3D" id="3.70.10.10">
    <property type="match status" value="1"/>
</dbReference>
<evidence type="ECO:0000256" key="8">
    <source>
        <dbReference type="ARBA" id="ARBA00022932"/>
    </source>
</evidence>
<evidence type="ECO:0000256" key="1">
    <source>
        <dbReference type="ARBA" id="ARBA00004496"/>
    </source>
</evidence>
<organism evidence="14 15">
    <name type="scientific">Porphyromonas gulae</name>
    <dbReference type="NCBI Taxonomy" id="111105"/>
    <lineage>
        <taxon>Bacteria</taxon>
        <taxon>Pseudomonadati</taxon>
        <taxon>Bacteroidota</taxon>
        <taxon>Bacteroidia</taxon>
        <taxon>Bacteroidales</taxon>
        <taxon>Porphyromonadaceae</taxon>
        <taxon>Porphyromonas</taxon>
    </lineage>
</organism>
<evidence type="ECO:0000313" key="14">
    <source>
        <dbReference type="EMBL" id="KGN85756.1"/>
    </source>
</evidence>
<keyword evidence="4 10" id="KW-0963">Cytoplasm</keyword>
<keyword evidence="9" id="KW-0238">DNA-binding</keyword>
<dbReference type="GO" id="GO:0008408">
    <property type="term" value="F:3'-5' exonuclease activity"/>
    <property type="evidence" value="ECO:0007669"/>
    <property type="project" value="InterPro"/>
</dbReference>
<evidence type="ECO:0000259" key="13">
    <source>
        <dbReference type="Pfam" id="PF02768"/>
    </source>
</evidence>
<dbReference type="Gene3D" id="3.10.150.10">
    <property type="entry name" value="DNA Polymerase III, subunit A, domain 2"/>
    <property type="match status" value="1"/>
</dbReference>
<keyword evidence="7 10" id="KW-0235">DNA replication</keyword>
<gene>
    <name evidence="14" type="ORF">HR08_05130</name>
</gene>
<feature type="domain" description="DNA polymerase III beta sliding clamp N-terminal" evidence="11">
    <location>
        <begin position="1"/>
        <end position="120"/>
    </location>
</feature>
<comment type="function">
    <text evidence="10">Confers DNA tethering and processivity to DNA polymerases and other proteins. Acts as a clamp, forming a ring around DNA (a reaction catalyzed by the clamp-loading complex) which diffuses in an ATP-independent manner freely and bidirectionally along dsDNA. Initially characterized for its ability to contact the catalytic subunit of DNA polymerase III (Pol III), a complex, multichain enzyme responsible for most of the replicative synthesis in bacteria; Pol III exhibits 3'-5' exonuclease proofreading activity. The beta chain is required for initiation of replication as well as for processivity of DNA replication.</text>
</comment>
<feature type="domain" description="DNA polymerase III beta sliding clamp central" evidence="12">
    <location>
        <begin position="136"/>
        <end position="246"/>
    </location>
</feature>
<dbReference type="NCBIfam" id="TIGR00663">
    <property type="entry name" value="dnan"/>
    <property type="match status" value="1"/>
</dbReference>
<evidence type="ECO:0000313" key="15">
    <source>
        <dbReference type="Proteomes" id="UP000030130"/>
    </source>
</evidence>
<dbReference type="InterPro" id="IPR022634">
    <property type="entry name" value="DNA_polIII_beta_N"/>
</dbReference>
<dbReference type="GO" id="GO:0009360">
    <property type="term" value="C:DNA polymerase III complex"/>
    <property type="evidence" value="ECO:0007669"/>
    <property type="project" value="InterPro"/>
</dbReference>
<comment type="caution">
    <text evidence="14">The sequence shown here is derived from an EMBL/GenBank/DDBJ whole genome shotgun (WGS) entry which is preliminary data.</text>
</comment>
<dbReference type="Pfam" id="PF00712">
    <property type="entry name" value="DNA_pol3_beta"/>
    <property type="match status" value="1"/>
</dbReference>
<dbReference type="PANTHER" id="PTHR30478:SF0">
    <property type="entry name" value="BETA SLIDING CLAMP"/>
    <property type="match status" value="1"/>
</dbReference>
<dbReference type="PIRSF" id="PIRSF000804">
    <property type="entry name" value="DNA_pol_III_b"/>
    <property type="match status" value="1"/>
</dbReference>
<evidence type="ECO:0000256" key="4">
    <source>
        <dbReference type="ARBA" id="ARBA00022490"/>
    </source>
</evidence>
<dbReference type="InterPro" id="IPR001001">
    <property type="entry name" value="DNA_polIII_beta"/>
</dbReference>
<evidence type="ECO:0000256" key="2">
    <source>
        <dbReference type="ARBA" id="ARBA00010752"/>
    </source>
</evidence>
<dbReference type="InterPro" id="IPR022635">
    <property type="entry name" value="DNA_polIII_beta_C"/>
</dbReference>
<dbReference type="InterPro" id="IPR022637">
    <property type="entry name" value="DNA_polIII_beta_cen"/>
</dbReference>